<comment type="caution">
    <text evidence="2">The sequence shown here is derived from an EMBL/GenBank/DDBJ whole genome shotgun (WGS) entry which is preliminary data.</text>
</comment>
<evidence type="ECO:0000256" key="1">
    <source>
        <dbReference type="SAM" id="Phobius"/>
    </source>
</evidence>
<accession>A0ABN0WFN5</accession>
<reference evidence="2 3" key="1">
    <citation type="journal article" date="2019" name="Int. J. Syst. Evol. Microbiol.">
        <title>The Global Catalogue of Microorganisms (GCM) 10K type strain sequencing project: providing services to taxonomists for standard genome sequencing and annotation.</title>
        <authorList>
            <consortium name="The Broad Institute Genomics Platform"/>
            <consortium name="The Broad Institute Genome Sequencing Center for Infectious Disease"/>
            <person name="Wu L."/>
            <person name="Ma J."/>
        </authorList>
    </citation>
    <scope>NUCLEOTIDE SEQUENCE [LARGE SCALE GENOMIC DNA]</scope>
    <source>
        <strain evidence="2 3">JCM 9731</strain>
    </source>
</reference>
<evidence type="ECO:0000313" key="2">
    <source>
        <dbReference type="EMBL" id="GAA0336028.1"/>
    </source>
</evidence>
<sequence length="86" mass="9779">MGKNKTSILYLNVFIGALGLVLIIIGAYRYVENVGGTGSYIHFFGFIFTMIYINHLENRAGISKKIIWIRAAVPILTLLVIYYFLF</sequence>
<dbReference type="Proteomes" id="UP001500782">
    <property type="component" value="Unassembled WGS sequence"/>
</dbReference>
<name>A0ABN0WFN5_9BACI</name>
<feature type="transmembrane region" description="Helical" evidence="1">
    <location>
        <begin position="37"/>
        <end position="55"/>
    </location>
</feature>
<keyword evidence="3" id="KW-1185">Reference proteome</keyword>
<keyword evidence="1" id="KW-1133">Transmembrane helix</keyword>
<dbReference type="RefSeq" id="WP_343800078.1">
    <property type="nucleotide sequence ID" value="NZ_BAAADJ010000044.1"/>
</dbReference>
<dbReference type="EMBL" id="BAAADJ010000044">
    <property type="protein sequence ID" value="GAA0336028.1"/>
    <property type="molecule type" value="Genomic_DNA"/>
</dbReference>
<protein>
    <submittedName>
        <fullName evidence="2">Uncharacterized protein</fullName>
    </submittedName>
</protein>
<feature type="transmembrane region" description="Helical" evidence="1">
    <location>
        <begin position="7"/>
        <end position="31"/>
    </location>
</feature>
<keyword evidence="1" id="KW-0812">Transmembrane</keyword>
<gene>
    <name evidence="2" type="ORF">GCM10008967_28020</name>
</gene>
<evidence type="ECO:0000313" key="3">
    <source>
        <dbReference type="Proteomes" id="UP001500782"/>
    </source>
</evidence>
<feature type="transmembrane region" description="Helical" evidence="1">
    <location>
        <begin position="67"/>
        <end position="85"/>
    </location>
</feature>
<proteinExistence type="predicted"/>
<keyword evidence="1" id="KW-0472">Membrane</keyword>
<organism evidence="2 3">
    <name type="scientific">Bacillus carboniphilus</name>
    <dbReference type="NCBI Taxonomy" id="86663"/>
    <lineage>
        <taxon>Bacteria</taxon>
        <taxon>Bacillati</taxon>
        <taxon>Bacillota</taxon>
        <taxon>Bacilli</taxon>
        <taxon>Bacillales</taxon>
        <taxon>Bacillaceae</taxon>
        <taxon>Bacillus</taxon>
    </lineage>
</organism>